<comment type="caution">
    <text evidence="1">The sequence shown here is derived from an EMBL/GenBank/DDBJ whole genome shotgun (WGS) entry which is preliminary data.</text>
</comment>
<dbReference type="Proteomes" id="UP000717996">
    <property type="component" value="Unassembled WGS sequence"/>
</dbReference>
<dbReference type="AlphaFoldDB" id="A0A9P7BZP0"/>
<evidence type="ECO:0000313" key="1">
    <source>
        <dbReference type="EMBL" id="KAG1528796.1"/>
    </source>
</evidence>
<reference evidence="1" key="1">
    <citation type="journal article" date="2020" name="Microb. Genom.">
        <title>Genetic diversity of clinical and environmental Mucorales isolates obtained from an investigation of mucormycosis cases among solid organ transplant recipients.</title>
        <authorList>
            <person name="Nguyen M.H."/>
            <person name="Kaul D."/>
            <person name="Muto C."/>
            <person name="Cheng S.J."/>
            <person name="Richter R.A."/>
            <person name="Bruno V.M."/>
            <person name="Liu G."/>
            <person name="Beyhan S."/>
            <person name="Sundermann A.J."/>
            <person name="Mounaud S."/>
            <person name="Pasculle A.W."/>
            <person name="Nierman W.C."/>
            <person name="Driscoll E."/>
            <person name="Cumbie R."/>
            <person name="Clancy C.J."/>
            <person name="Dupont C.L."/>
        </authorList>
    </citation>
    <scope>NUCLEOTIDE SEQUENCE</scope>
    <source>
        <strain evidence="1">GL16</strain>
    </source>
</reference>
<sequence length="70" mass="7890">MTALKYTVKDGGTASALLQDLAVKIQDLCNFYHLDVQYQHIPEVENVKADQLSRQTSMPLYEASVPQHVQ</sequence>
<evidence type="ECO:0000313" key="2">
    <source>
        <dbReference type="Proteomes" id="UP000717996"/>
    </source>
</evidence>
<gene>
    <name evidence="1" type="ORF">G6F51_014247</name>
</gene>
<dbReference type="EMBL" id="JAANIT010008716">
    <property type="protein sequence ID" value="KAG1528796.1"/>
    <property type="molecule type" value="Genomic_DNA"/>
</dbReference>
<organism evidence="1 2">
    <name type="scientific">Rhizopus oryzae</name>
    <name type="common">Mucormycosis agent</name>
    <name type="synonym">Rhizopus arrhizus var. delemar</name>
    <dbReference type="NCBI Taxonomy" id="64495"/>
    <lineage>
        <taxon>Eukaryota</taxon>
        <taxon>Fungi</taxon>
        <taxon>Fungi incertae sedis</taxon>
        <taxon>Mucoromycota</taxon>
        <taxon>Mucoromycotina</taxon>
        <taxon>Mucoromycetes</taxon>
        <taxon>Mucorales</taxon>
        <taxon>Mucorineae</taxon>
        <taxon>Rhizopodaceae</taxon>
        <taxon>Rhizopus</taxon>
    </lineage>
</organism>
<dbReference type="OrthoDB" id="2205097at2759"/>
<proteinExistence type="predicted"/>
<protein>
    <submittedName>
        <fullName evidence="1">Uncharacterized protein</fullName>
    </submittedName>
</protein>
<accession>A0A9P7BZP0</accession>
<name>A0A9P7BZP0_RHIOR</name>